<evidence type="ECO:0000313" key="1">
    <source>
        <dbReference type="EMBL" id="PQJ62636.1"/>
    </source>
</evidence>
<accession>A0A2S7VKF7</accession>
<evidence type="ECO:0008006" key="3">
    <source>
        <dbReference type="Google" id="ProtNLM"/>
    </source>
</evidence>
<comment type="caution">
    <text evidence="1">The sequence shown here is derived from an EMBL/GenBank/DDBJ whole genome shotgun (WGS) entry which is preliminary data.</text>
</comment>
<dbReference type="Proteomes" id="UP000238730">
    <property type="component" value="Unassembled WGS sequence"/>
</dbReference>
<gene>
    <name evidence="1" type="ORF">BTO08_20640</name>
</gene>
<dbReference type="EMBL" id="MSCJ01000003">
    <property type="protein sequence ID" value="PQJ62636.1"/>
    <property type="molecule type" value="Genomic_DNA"/>
</dbReference>
<evidence type="ECO:0000313" key="2">
    <source>
        <dbReference type="Proteomes" id="UP000238730"/>
    </source>
</evidence>
<dbReference type="RefSeq" id="WP_105062426.1">
    <property type="nucleotide sequence ID" value="NZ_MSCJ01000003.1"/>
</dbReference>
<organism evidence="1 2">
    <name type="scientific">Photobacterium angustum</name>
    <dbReference type="NCBI Taxonomy" id="661"/>
    <lineage>
        <taxon>Bacteria</taxon>
        <taxon>Pseudomonadati</taxon>
        <taxon>Pseudomonadota</taxon>
        <taxon>Gammaproteobacteria</taxon>
        <taxon>Vibrionales</taxon>
        <taxon>Vibrionaceae</taxon>
        <taxon>Photobacterium</taxon>
    </lineage>
</organism>
<reference evidence="1 2" key="1">
    <citation type="submission" date="2016-12" db="EMBL/GenBank/DDBJ databases">
        <title>Diversity of luminous bacteria.</title>
        <authorList>
            <person name="Yoshizawa S."/>
            <person name="Kogure K."/>
        </authorList>
    </citation>
    <scope>NUCLEOTIDE SEQUENCE [LARGE SCALE GENOMIC DNA]</scope>
    <source>
        <strain evidence="1 2">LC1-200</strain>
    </source>
</reference>
<dbReference type="AlphaFoldDB" id="A0A2S7VKF7"/>
<proteinExistence type="predicted"/>
<protein>
    <recommendedName>
        <fullName evidence="3">Transcriptional regulator</fullName>
    </recommendedName>
</protein>
<sequence length="153" mass="18055">MMTLHCWLESVKGWYQPNHNHNHDFSELVTLIQQTPSSMMDELDNETGSEALAYWLDACFRLTKYYQHQGYNEQAFGYIQLSYAKLQAVVCDASYSIELKRWSLKKLDRIIVAMVEFCQHQTDPQWQQESVQLINLHVAFMESQQHLNLKYSS</sequence>
<dbReference type="OrthoDB" id="5916324at2"/>
<name>A0A2S7VKF7_PHOAN</name>